<feature type="compositionally biased region" description="Polar residues" evidence="1">
    <location>
        <begin position="30"/>
        <end position="42"/>
    </location>
</feature>
<organism evidence="2 3">
    <name type="scientific">Plakobranchus ocellatus</name>
    <dbReference type="NCBI Taxonomy" id="259542"/>
    <lineage>
        <taxon>Eukaryota</taxon>
        <taxon>Metazoa</taxon>
        <taxon>Spiralia</taxon>
        <taxon>Lophotrochozoa</taxon>
        <taxon>Mollusca</taxon>
        <taxon>Gastropoda</taxon>
        <taxon>Heterobranchia</taxon>
        <taxon>Euthyneura</taxon>
        <taxon>Panpulmonata</taxon>
        <taxon>Sacoglossa</taxon>
        <taxon>Placobranchoidea</taxon>
        <taxon>Plakobranchidae</taxon>
        <taxon>Plakobranchus</taxon>
    </lineage>
</organism>
<evidence type="ECO:0000313" key="3">
    <source>
        <dbReference type="Proteomes" id="UP000735302"/>
    </source>
</evidence>
<dbReference type="EMBL" id="BLXT01007705">
    <property type="protein sequence ID" value="GFO41628.1"/>
    <property type="molecule type" value="Genomic_DNA"/>
</dbReference>
<comment type="caution">
    <text evidence="2">The sequence shown here is derived from an EMBL/GenBank/DDBJ whole genome shotgun (WGS) entry which is preliminary data.</text>
</comment>
<sequence>MEKVRGKERTRIKILGRRLPIASLSVNYITNAHGPSSRSTTFRVHGAKSRKVRTASKAHPRPATPTDPPTAETRAATREHAKTKMQQPAAPSRIRPVPSRHSPTVTPGNV</sequence>
<protein>
    <submittedName>
        <fullName evidence="2">Uncharacterized protein</fullName>
    </submittedName>
</protein>
<evidence type="ECO:0000313" key="2">
    <source>
        <dbReference type="EMBL" id="GFO41628.1"/>
    </source>
</evidence>
<dbReference type="AlphaFoldDB" id="A0AAV4DBN9"/>
<keyword evidence="3" id="KW-1185">Reference proteome</keyword>
<gene>
    <name evidence="2" type="ORF">PoB_006813300</name>
</gene>
<reference evidence="2 3" key="1">
    <citation type="journal article" date="2021" name="Elife">
        <title>Chloroplast acquisition without the gene transfer in kleptoplastic sea slugs, Plakobranchus ocellatus.</title>
        <authorList>
            <person name="Maeda T."/>
            <person name="Takahashi S."/>
            <person name="Yoshida T."/>
            <person name="Shimamura S."/>
            <person name="Takaki Y."/>
            <person name="Nagai Y."/>
            <person name="Toyoda A."/>
            <person name="Suzuki Y."/>
            <person name="Arimoto A."/>
            <person name="Ishii H."/>
            <person name="Satoh N."/>
            <person name="Nishiyama T."/>
            <person name="Hasebe M."/>
            <person name="Maruyama T."/>
            <person name="Minagawa J."/>
            <person name="Obokata J."/>
            <person name="Shigenobu S."/>
        </authorList>
    </citation>
    <scope>NUCLEOTIDE SEQUENCE [LARGE SCALE GENOMIC DNA]</scope>
</reference>
<accession>A0AAV4DBN9</accession>
<dbReference type="Proteomes" id="UP000735302">
    <property type="component" value="Unassembled WGS sequence"/>
</dbReference>
<feature type="region of interest" description="Disordered" evidence="1">
    <location>
        <begin position="30"/>
        <end position="110"/>
    </location>
</feature>
<feature type="compositionally biased region" description="Basic residues" evidence="1">
    <location>
        <begin position="45"/>
        <end position="60"/>
    </location>
</feature>
<feature type="compositionally biased region" description="Polar residues" evidence="1">
    <location>
        <begin position="101"/>
        <end position="110"/>
    </location>
</feature>
<name>A0AAV4DBN9_9GAST</name>
<proteinExistence type="predicted"/>
<evidence type="ECO:0000256" key="1">
    <source>
        <dbReference type="SAM" id="MobiDB-lite"/>
    </source>
</evidence>